<dbReference type="PANTHER" id="PTHR43471">
    <property type="entry name" value="ABC TRANSPORTER PERMEASE"/>
    <property type="match status" value="1"/>
</dbReference>
<dbReference type="GO" id="GO:0140359">
    <property type="term" value="F:ABC-type transporter activity"/>
    <property type="evidence" value="ECO:0007669"/>
    <property type="project" value="InterPro"/>
</dbReference>
<evidence type="ECO:0000313" key="3">
    <source>
        <dbReference type="Proteomes" id="UP000003835"/>
    </source>
</evidence>
<dbReference type="Proteomes" id="UP000003835">
    <property type="component" value="Unassembled WGS sequence"/>
</dbReference>
<feature type="transmembrane region" description="Helical" evidence="1">
    <location>
        <begin position="151"/>
        <end position="180"/>
    </location>
</feature>
<keyword evidence="3" id="KW-1185">Reference proteome</keyword>
<proteinExistence type="predicted"/>
<accession>B4VI38</accession>
<dbReference type="EMBL" id="DS989841">
    <property type="protein sequence ID" value="EDX78399.1"/>
    <property type="molecule type" value="Genomic_DNA"/>
</dbReference>
<feature type="transmembrane region" description="Helical" evidence="1">
    <location>
        <begin position="107"/>
        <end position="130"/>
    </location>
</feature>
<dbReference type="GO" id="GO:0005886">
    <property type="term" value="C:plasma membrane"/>
    <property type="evidence" value="ECO:0007669"/>
    <property type="project" value="UniProtKB-SubCell"/>
</dbReference>
<dbReference type="Pfam" id="PF12679">
    <property type="entry name" value="ABC2_membrane_2"/>
    <property type="match status" value="1"/>
</dbReference>
<evidence type="ECO:0000313" key="2">
    <source>
        <dbReference type="EMBL" id="EDX78399.1"/>
    </source>
</evidence>
<gene>
    <name evidence="2" type="ORF">MC7420_7052</name>
</gene>
<dbReference type="RefSeq" id="WP_006097865.1">
    <property type="nucleotide sequence ID" value="NZ_DS989841.1"/>
</dbReference>
<keyword evidence="1" id="KW-0472">Membrane</keyword>
<name>B4VI38_9CYAN</name>
<reference evidence="2 3" key="1">
    <citation type="submission" date="2008-07" db="EMBL/GenBank/DDBJ databases">
        <authorList>
            <person name="Tandeau de Marsac N."/>
            <person name="Ferriera S."/>
            <person name="Johnson J."/>
            <person name="Kravitz S."/>
            <person name="Beeson K."/>
            <person name="Sutton G."/>
            <person name="Rogers Y.-H."/>
            <person name="Friedman R."/>
            <person name="Frazier M."/>
            <person name="Venter J.C."/>
        </authorList>
    </citation>
    <scope>NUCLEOTIDE SEQUENCE [LARGE SCALE GENOMIC DNA]</scope>
    <source>
        <strain evidence="2 3">PCC 7420</strain>
    </source>
</reference>
<keyword evidence="1" id="KW-0812">Transmembrane</keyword>
<sequence length="260" mass="28505">MATKTIGRIWTIATNGFQEVIRDRIFYVIGFFALLLVVSLPLLREVAATTEDKIFMDLGLAAIGVLGVLVAIFVGTGLINKEIEKRTVLVLIPKPISRAELIIGKHLGLLGVLAVLVIAMTAIYLALLSFNGINYPLASLLISELYQFLELSLIVAVALMFGVFTSSILATLLTFGIYLMGHLSRDVQELGKLSENATIETITQGLYLILPDLSRLNLKNEAVYGLLPSSVKLLEHAVYAILYTILLLAIAILIFSRREF</sequence>
<organism evidence="2 3">
    <name type="scientific">Coleofasciculus chthonoplastes PCC 7420</name>
    <dbReference type="NCBI Taxonomy" id="118168"/>
    <lineage>
        <taxon>Bacteria</taxon>
        <taxon>Bacillati</taxon>
        <taxon>Cyanobacteriota</taxon>
        <taxon>Cyanophyceae</taxon>
        <taxon>Coleofasciculales</taxon>
        <taxon>Coleofasciculaceae</taxon>
        <taxon>Coleofasciculus</taxon>
    </lineage>
</organism>
<dbReference type="OrthoDB" id="468402at2"/>
<evidence type="ECO:0008006" key="4">
    <source>
        <dbReference type="Google" id="ProtNLM"/>
    </source>
</evidence>
<dbReference type="eggNOG" id="COG1277">
    <property type="taxonomic scope" value="Bacteria"/>
</dbReference>
<feature type="transmembrane region" description="Helical" evidence="1">
    <location>
        <begin position="236"/>
        <end position="255"/>
    </location>
</feature>
<protein>
    <recommendedName>
        <fullName evidence="4">ABC transporter permease</fullName>
    </recommendedName>
</protein>
<dbReference type="PANTHER" id="PTHR43471:SF10">
    <property type="entry name" value="SLL1107 PROTEIN"/>
    <property type="match status" value="1"/>
</dbReference>
<dbReference type="HOGENOM" id="CLU_070325_1_0_3"/>
<feature type="transmembrane region" description="Helical" evidence="1">
    <location>
        <begin position="55"/>
        <end position="79"/>
    </location>
</feature>
<evidence type="ECO:0000256" key="1">
    <source>
        <dbReference type="SAM" id="Phobius"/>
    </source>
</evidence>
<dbReference type="STRING" id="118168.MC7420_7052"/>
<feature type="transmembrane region" description="Helical" evidence="1">
    <location>
        <begin position="25"/>
        <end position="43"/>
    </location>
</feature>
<keyword evidence="1" id="KW-1133">Transmembrane helix</keyword>
<dbReference type="AlphaFoldDB" id="B4VI38"/>